<evidence type="ECO:0000313" key="4">
    <source>
        <dbReference type="EMBL" id="EJT51935.1"/>
    </source>
</evidence>
<name>J4UJH1_TRIAS</name>
<evidence type="ECO:0000313" key="5">
    <source>
        <dbReference type="Proteomes" id="UP000002748"/>
    </source>
</evidence>
<keyword evidence="2" id="KW-0809">Transit peptide</keyword>
<dbReference type="PANTHER" id="PTHR28554:SF1">
    <property type="entry name" value="LARGE RIBOSOMAL SUBUNIT PROTEIN ML45"/>
    <property type="match status" value="1"/>
</dbReference>
<comment type="subcellular location">
    <subcellularLocation>
        <location evidence="1">Mitochondrion</location>
    </subcellularLocation>
</comment>
<sequence>MSVRPGLIAASRVGAPSKALRTQWIRCASDSANSPAPPKRTATVQDADKEIKERQRMMRRLPPGFDFAGAYAPIVFAREPLQVQAEVLVGAHEAHFADGADPLEDVYKEYNQAQARGDITALKNLSMGPALDRATTVAKALSGKKGQWRFIRHVTPPRIVSVRTGPMDMHGKMTATQITVQYDTEQEFTAPKRAPKTSRVREYIVFDRPHEPSGSLKIKDFVKETPIDDPAASEKRA</sequence>
<dbReference type="AlphaFoldDB" id="J4UJH1"/>
<dbReference type="EMBL" id="ALBS01000039">
    <property type="protein sequence ID" value="EJT51935.1"/>
    <property type="molecule type" value="Genomic_DNA"/>
</dbReference>
<keyword evidence="3" id="KW-0496">Mitochondrion</keyword>
<evidence type="ECO:0000256" key="3">
    <source>
        <dbReference type="ARBA" id="ARBA00023128"/>
    </source>
</evidence>
<dbReference type="KEGG" id="tasa:A1Q1_06804"/>
<evidence type="ECO:0000256" key="1">
    <source>
        <dbReference type="ARBA" id="ARBA00004173"/>
    </source>
</evidence>
<organism evidence="4 5">
    <name type="scientific">Trichosporon asahii var. asahii (strain ATCC 90039 / CBS 2479 / JCM 2466 / KCTC 7840 / NBRC 103889/ NCYC 2677 / UAMH 7654)</name>
    <name type="common">Yeast</name>
    <dbReference type="NCBI Taxonomy" id="1186058"/>
    <lineage>
        <taxon>Eukaryota</taxon>
        <taxon>Fungi</taxon>
        <taxon>Dikarya</taxon>
        <taxon>Basidiomycota</taxon>
        <taxon>Agaricomycotina</taxon>
        <taxon>Tremellomycetes</taxon>
        <taxon>Trichosporonales</taxon>
        <taxon>Trichosporonaceae</taxon>
        <taxon>Trichosporon</taxon>
    </lineage>
</organism>
<proteinExistence type="predicted"/>
<dbReference type="GO" id="GO:0005739">
    <property type="term" value="C:mitochondrion"/>
    <property type="evidence" value="ECO:0007669"/>
    <property type="project" value="UniProtKB-SubCell"/>
</dbReference>
<dbReference type="HOGENOM" id="CLU_1171330_0_0_1"/>
<dbReference type="VEuPathDB" id="FungiDB:A1Q1_06804"/>
<dbReference type="InterPro" id="IPR051975">
    <property type="entry name" value="mtLSU_mL45"/>
</dbReference>
<dbReference type="RefSeq" id="XP_014182528.1">
    <property type="nucleotide sequence ID" value="XM_014327053.1"/>
</dbReference>
<protein>
    <submittedName>
        <fullName evidence="4">Uncharacterized protein</fullName>
    </submittedName>
</protein>
<dbReference type="Proteomes" id="UP000002748">
    <property type="component" value="Unassembled WGS sequence"/>
</dbReference>
<dbReference type="GeneID" id="25990316"/>
<reference evidence="4 5" key="1">
    <citation type="journal article" date="2012" name="Eukaryot. Cell">
        <title>Draft genome sequence of CBS 2479, the standard type strain of Trichosporon asahii.</title>
        <authorList>
            <person name="Yang R.Y."/>
            <person name="Li H.T."/>
            <person name="Zhu H."/>
            <person name="Zhou G.P."/>
            <person name="Wang M."/>
            <person name="Wang L."/>
        </authorList>
    </citation>
    <scope>NUCLEOTIDE SEQUENCE [LARGE SCALE GENOMIC DNA]</scope>
    <source>
        <strain evidence="5">ATCC 90039 / CBS 2479 / JCM 2466 / KCTC 7840 / NCYC 2677 / UAMH 7654</strain>
    </source>
</reference>
<comment type="caution">
    <text evidence="4">The sequence shown here is derived from an EMBL/GenBank/DDBJ whole genome shotgun (WGS) entry which is preliminary data.</text>
</comment>
<accession>J4UJH1</accession>
<gene>
    <name evidence="4" type="ORF">A1Q1_06804</name>
</gene>
<dbReference type="Gene3D" id="3.10.450.240">
    <property type="match status" value="1"/>
</dbReference>
<evidence type="ECO:0000256" key="2">
    <source>
        <dbReference type="ARBA" id="ARBA00022946"/>
    </source>
</evidence>
<dbReference type="PANTHER" id="PTHR28554">
    <property type="entry name" value="39S RIBOSOMAL PROTEIN L45, MITOCHONDRIAL"/>
    <property type="match status" value="1"/>
</dbReference>
<dbReference type="OrthoDB" id="19619at2759"/>